<feature type="transmembrane region" description="Helical" evidence="1">
    <location>
        <begin position="7"/>
        <end position="25"/>
    </location>
</feature>
<evidence type="ECO:0000313" key="2">
    <source>
        <dbReference type="EMBL" id="WNQ10430.1"/>
    </source>
</evidence>
<dbReference type="KEGG" id="paun:MJA45_22860"/>
<feature type="transmembrane region" description="Helical" evidence="1">
    <location>
        <begin position="79"/>
        <end position="97"/>
    </location>
</feature>
<dbReference type="Proteomes" id="UP001305702">
    <property type="component" value="Chromosome"/>
</dbReference>
<organism evidence="2 3">
    <name type="scientific">Paenibacillus aurantius</name>
    <dbReference type="NCBI Taxonomy" id="2918900"/>
    <lineage>
        <taxon>Bacteria</taxon>
        <taxon>Bacillati</taxon>
        <taxon>Bacillota</taxon>
        <taxon>Bacilli</taxon>
        <taxon>Bacillales</taxon>
        <taxon>Paenibacillaceae</taxon>
        <taxon>Paenibacillus</taxon>
    </lineage>
</organism>
<feature type="transmembrane region" description="Helical" evidence="1">
    <location>
        <begin position="378"/>
        <end position="398"/>
    </location>
</feature>
<feature type="transmembrane region" description="Helical" evidence="1">
    <location>
        <begin position="103"/>
        <end position="119"/>
    </location>
</feature>
<keyword evidence="1" id="KW-1133">Transmembrane helix</keyword>
<feature type="transmembrane region" description="Helical" evidence="1">
    <location>
        <begin position="354"/>
        <end position="372"/>
    </location>
</feature>
<sequence>MHSSKKGLSIFVSVLFFLGLFYTAYRYPFKINSSVTSPTYSDTPGWLSIGKYIIFSIIMYYFALRILLGDKIVKIYKPIYLFVYSFLFAIPLVSGILTQRIDIIESGIFFLIPGFFHFFSEKLDVKHFNRIIYIAIYVYVFVECLQILLFVLYDRLPALAYEGTFSIRFGSLLDDPNSFGILISFFIGFMWENNSKRDKLLFLLLGIFLLLTQSLTSIFSVMIATIAYILLFIIRYPNRFIRILLVSVVFFLLFSIVTFFNFNKILSTVDLFWEMKLGSIITHLSVIDTLKQITIIQYLGLNPIVPLGESGYINILANMGIVYLLVYIGIGLSSILKTYIIINNKNTNIEDKRIARGIFFFLITVYIAMINLPFEQVFPINIVLTIFVGLLSTDSLIIERKQEEVEQLH</sequence>
<evidence type="ECO:0000313" key="3">
    <source>
        <dbReference type="Proteomes" id="UP001305702"/>
    </source>
</evidence>
<accession>A0AA96LE38</accession>
<feature type="transmembrane region" description="Helical" evidence="1">
    <location>
        <begin position="240"/>
        <end position="260"/>
    </location>
</feature>
<evidence type="ECO:0000256" key="1">
    <source>
        <dbReference type="SAM" id="Phobius"/>
    </source>
</evidence>
<feature type="transmembrane region" description="Helical" evidence="1">
    <location>
        <begin position="131"/>
        <end position="153"/>
    </location>
</feature>
<reference evidence="2 3" key="1">
    <citation type="submission" date="2022-02" db="EMBL/GenBank/DDBJ databases">
        <title>Paenibacillus sp. MBLB1776 Whole Genome Shotgun Sequencing.</title>
        <authorList>
            <person name="Hwang C.Y."/>
            <person name="Cho E.-S."/>
            <person name="Seo M.-J."/>
        </authorList>
    </citation>
    <scope>NUCLEOTIDE SEQUENCE [LARGE SCALE GENOMIC DNA]</scope>
    <source>
        <strain evidence="2 3">MBLB1776</strain>
    </source>
</reference>
<dbReference type="AlphaFoldDB" id="A0AA96LE38"/>
<feature type="transmembrane region" description="Helical" evidence="1">
    <location>
        <begin position="45"/>
        <end position="67"/>
    </location>
</feature>
<keyword evidence="1" id="KW-0472">Membrane</keyword>
<dbReference type="RefSeq" id="WP_315604204.1">
    <property type="nucleotide sequence ID" value="NZ_CP130318.1"/>
</dbReference>
<keyword evidence="3" id="KW-1185">Reference proteome</keyword>
<name>A0AA96LE38_9BACL</name>
<dbReference type="EMBL" id="CP130318">
    <property type="protein sequence ID" value="WNQ10430.1"/>
    <property type="molecule type" value="Genomic_DNA"/>
</dbReference>
<proteinExistence type="predicted"/>
<keyword evidence="1" id="KW-0812">Transmembrane</keyword>
<feature type="transmembrane region" description="Helical" evidence="1">
    <location>
        <begin position="321"/>
        <end position="342"/>
    </location>
</feature>
<protein>
    <submittedName>
        <fullName evidence="2">Uncharacterized protein</fullName>
    </submittedName>
</protein>
<feature type="transmembrane region" description="Helical" evidence="1">
    <location>
        <begin position="201"/>
        <end position="234"/>
    </location>
</feature>
<gene>
    <name evidence="2" type="ORF">MJA45_22860</name>
</gene>